<proteinExistence type="predicted"/>
<dbReference type="InterPro" id="IPR013815">
    <property type="entry name" value="ATP_grasp_subdomain_1"/>
</dbReference>
<reference evidence="4" key="1">
    <citation type="journal article" date="2019" name="Int. J. Syst. Evol. Microbiol.">
        <title>The Global Catalogue of Microorganisms (GCM) 10K type strain sequencing project: providing services to taxonomists for standard genome sequencing and annotation.</title>
        <authorList>
            <consortium name="The Broad Institute Genomics Platform"/>
            <consortium name="The Broad Institute Genome Sequencing Center for Infectious Disease"/>
            <person name="Wu L."/>
            <person name="Ma J."/>
        </authorList>
    </citation>
    <scope>NUCLEOTIDE SEQUENCE [LARGE SCALE GENOMIC DNA]</scope>
    <source>
        <strain evidence="4">JCM 14370</strain>
    </source>
</reference>
<dbReference type="EMBL" id="BMOD01000011">
    <property type="protein sequence ID" value="GGJ41825.1"/>
    <property type="molecule type" value="Genomic_DNA"/>
</dbReference>
<feature type="domain" description="Pyruvate phosphate dikinase AMP/ATP-binding" evidence="2">
    <location>
        <begin position="211"/>
        <end position="261"/>
    </location>
</feature>
<comment type="caution">
    <text evidence="3">The sequence shown here is derived from an EMBL/GenBank/DDBJ whole genome shotgun (WGS) entry which is preliminary data.</text>
</comment>
<dbReference type="SUPFAM" id="SSF56059">
    <property type="entry name" value="Glutathione synthetase ATP-binding domain-like"/>
    <property type="match status" value="1"/>
</dbReference>
<evidence type="ECO:0000313" key="4">
    <source>
        <dbReference type="Proteomes" id="UP000632222"/>
    </source>
</evidence>
<keyword evidence="4" id="KW-1185">Reference proteome</keyword>
<sequence>MQTSLIFTPSEALTQPVGGKAQALARLGEKFPIPSWFVVSAQAFALLTAEQQAQVAHGNTAGLPLPETLQTQLSQHLSRLGGQLWAVRSSALDEDGSQTSFAGQFDSFLNIPTEQVAEHLLKVWHSGFASRTAAYRKEKGLHSGVQVPAVLVQRMVQADSAGVCFSADPVNSDRTRCVVSAVQGLGDRLVSGEEDGETYTLLESGEIEKPASPLLTDPQVKQICSLARQSEKFFGVPQDIEWAIEKGKLFLLQSRPITTLESVTWWDNSNIIESYSGITTPLTFSFASRAYRTVYRHFVRLLGVSDRTIQQNGHVFDVMIGLVQGRIYYNLSNWYRVLGMLPGFSINRKFMEQMMGVSDGMPTELKVQSSSGALQDTLDLLRTVGGLMWTLQQLPGARARFYTRLKKHLGVRKHLPAMGYSQLADHYRTLEAELLNRWDAPLSNDFFAMIFYGVLRQLCSKWLSDTGSLQNDLVSAEGQMISAVPAKKLEEMAGLLRNQPDLLNTFQNGSRTEILQALQAHSDLQKRFQIYLQDFGERCLDELKLESLTLQDEPEMLARMVARLSLIPPVSHDAQSRREKAEEIARQKLSGWKEKVFFWVLQHARECVRERENMRFERTRVFGEARKIFRSMGANLVKMQLLDDPEDVFYLTVDELLGYAEGTATSLNLKGLAQMRKEEFQGYQTLPGLPRRFRAAGSVYRQSLQTSTSLTLSETERQGIPCSPGVVRGTVRVVKDPRTVQLSEPTILVAERTDPGWIIILPLARALLVERGSLLSHSAIVSRELGIPGIVAIPEVTHWLQDGDEVELDGSTGVVRLIRAANQPSPLLEKQP</sequence>
<dbReference type="PANTHER" id="PTHR43615:SF1">
    <property type="entry name" value="PPDK_N DOMAIN-CONTAINING PROTEIN"/>
    <property type="match status" value="1"/>
</dbReference>
<dbReference type="InterPro" id="IPR008279">
    <property type="entry name" value="PEP-util_enz_mobile_dom"/>
</dbReference>
<dbReference type="Gene3D" id="3.30.1490.20">
    <property type="entry name" value="ATP-grasp fold, A domain"/>
    <property type="match status" value="1"/>
</dbReference>
<dbReference type="InterPro" id="IPR051549">
    <property type="entry name" value="PEP_Utilizing_Enz"/>
</dbReference>
<evidence type="ECO:0000313" key="3">
    <source>
        <dbReference type="EMBL" id="GGJ41825.1"/>
    </source>
</evidence>
<organism evidence="3 4">
    <name type="scientific">Deinococcus roseus</name>
    <dbReference type="NCBI Taxonomy" id="392414"/>
    <lineage>
        <taxon>Bacteria</taxon>
        <taxon>Thermotogati</taxon>
        <taxon>Deinococcota</taxon>
        <taxon>Deinococci</taxon>
        <taxon>Deinococcales</taxon>
        <taxon>Deinococcaceae</taxon>
        <taxon>Deinococcus</taxon>
    </lineage>
</organism>
<dbReference type="Proteomes" id="UP000632222">
    <property type="component" value="Unassembled WGS sequence"/>
</dbReference>
<dbReference type="SUPFAM" id="SSF52009">
    <property type="entry name" value="Phosphohistidine domain"/>
    <property type="match status" value="1"/>
</dbReference>
<dbReference type="InterPro" id="IPR002192">
    <property type="entry name" value="PPDK_AMP/ATP-bd"/>
</dbReference>
<dbReference type="Pfam" id="PF00391">
    <property type="entry name" value="PEP-utilizers"/>
    <property type="match status" value="1"/>
</dbReference>
<evidence type="ECO:0000259" key="1">
    <source>
        <dbReference type="Pfam" id="PF00391"/>
    </source>
</evidence>
<dbReference type="Gene3D" id="3.30.470.20">
    <property type="entry name" value="ATP-grasp fold, B domain"/>
    <property type="match status" value="2"/>
</dbReference>
<dbReference type="Pfam" id="PF01326">
    <property type="entry name" value="PPDK_N"/>
    <property type="match status" value="2"/>
</dbReference>
<evidence type="ECO:0000259" key="2">
    <source>
        <dbReference type="Pfam" id="PF01326"/>
    </source>
</evidence>
<dbReference type="RefSeq" id="WP_189003679.1">
    <property type="nucleotide sequence ID" value="NZ_BMOD01000011.1"/>
</dbReference>
<dbReference type="InterPro" id="IPR036637">
    <property type="entry name" value="Phosphohistidine_dom_sf"/>
</dbReference>
<feature type="domain" description="Pyruvate phosphate dikinase AMP/ATP-binding" evidence="2">
    <location>
        <begin position="17"/>
        <end position="203"/>
    </location>
</feature>
<protein>
    <submittedName>
        <fullName evidence="3">Phosphoenolpyruvate synthase</fullName>
    </submittedName>
</protein>
<accession>A0ABQ2D1F7</accession>
<dbReference type="PANTHER" id="PTHR43615">
    <property type="entry name" value="PHOSPHOENOLPYRUVATE SYNTHASE-RELATED"/>
    <property type="match status" value="1"/>
</dbReference>
<name>A0ABQ2D1F7_9DEIO</name>
<dbReference type="Gene3D" id="3.50.30.10">
    <property type="entry name" value="Phosphohistidine domain"/>
    <property type="match status" value="1"/>
</dbReference>
<gene>
    <name evidence="3" type="ORF">GCM10008938_29870</name>
</gene>
<feature type="domain" description="PEP-utilising enzyme mobile" evidence="1">
    <location>
        <begin position="743"/>
        <end position="813"/>
    </location>
</feature>